<name>A0A516NLI8_9NOCA</name>
<evidence type="ECO:0000313" key="2">
    <source>
        <dbReference type="Proteomes" id="UP000317039"/>
    </source>
</evidence>
<reference evidence="1 2" key="1">
    <citation type="submission" date="2019-07" db="EMBL/GenBank/DDBJ databases">
        <title>Complete Genome Sequence and Methylome Analysis of Nocardia otitidis-caviarum NEB252.</title>
        <authorList>
            <person name="Fomenkov A."/>
            <person name="Anton B.P."/>
            <person name="Vincze T."/>
            <person name="Roberts R.J."/>
        </authorList>
    </citation>
    <scope>NUCLEOTIDE SEQUENCE [LARGE SCALE GENOMIC DNA]</scope>
    <source>
        <strain evidence="1 2">NEB252</strain>
    </source>
</reference>
<gene>
    <name evidence="1" type="ORF">FOH10_14705</name>
</gene>
<dbReference type="Proteomes" id="UP000317039">
    <property type="component" value="Chromosome"/>
</dbReference>
<accession>A0A516NLI8</accession>
<dbReference type="EMBL" id="CP041695">
    <property type="protein sequence ID" value="QDP79780.1"/>
    <property type="molecule type" value="Genomic_DNA"/>
</dbReference>
<sequence>MVAVAGIGAAGLAYTRYADERDSATTLRQEVLEAQYVDDREQAAVEATRAFVTLVSTYDHADLDSYFDSVLAATTGSWHESFAGSRGSLRDAMMNVQVSSRLDEVHCGFVSMAGTTARTIAIAKQTRGNATVESESLTLPMVVTLEEQADGRWLVSELDSPAL</sequence>
<proteinExistence type="predicted"/>
<organism evidence="1 2">
    <name type="scientific">Nocardia otitidiscaviarum</name>
    <dbReference type="NCBI Taxonomy" id="1823"/>
    <lineage>
        <taxon>Bacteria</taxon>
        <taxon>Bacillati</taxon>
        <taxon>Actinomycetota</taxon>
        <taxon>Actinomycetes</taxon>
        <taxon>Mycobacteriales</taxon>
        <taxon>Nocardiaceae</taxon>
        <taxon>Nocardia</taxon>
    </lineage>
</organism>
<evidence type="ECO:0000313" key="1">
    <source>
        <dbReference type="EMBL" id="QDP79780.1"/>
    </source>
</evidence>
<dbReference type="RefSeq" id="WP_143981137.1">
    <property type="nucleotide sequence ID" value="NZ_CP041695.1"/>
</dbReference>
<dbReference type="KEGG" id="nod:FOH10_14705"/>
<dbReference type="AlphaFoldDB" id="A0A516NLI8"/>
<evidence type="ECO:0008006" key="3">
    <source>
        <dbReference type="Google" id="ProtNLM"/>
    </source>
</evidence>
<dbReference type="GeneID" id="80333631"/>
<protein>
    <recommendedName>
        <fullName evidence="3">Mce-associated membrane protein</fullName>
    </recommendedName>
</protein>